<evidence type="ECO:0000313" key="3">
    <source>
        <dbReference type="Proteomes" id="UP000273119"/>
    </source>
</evidence>
<accession>A0A496PHB6</accession>
<keyword evidence="1" id="KW-0812">Transmembrane</keyword>
<comment type="caution">
    <text evidence="2">The sequence shown here is derived from an EMBL/GenBank/DDBJ whole genome shotgun (WGS) entry which is preliminary data.</text>
</comment>
<sequence length="147" mass="15288">MTNTAPPVSAAARGTTTASASALTRKQGVAKALLWVSLILAGLTLIVVTATALWGGDSSHDLRHVPQYVFHAGSYVVFLPPLLGLLTLIFALIAPRRRRLIRLCGVGLALSIIAGVGTIYAASRIDLPCTCTPPYIAPSSSPGPSTR</sequence>
<keyword evidence="1" id="KW-1133">Transmembrane helix</keyword>
<reference evidence="2 3" key="1">
    <citation type="submission" date="2018-07" db="EMBL/GenBank/DDBJ databases">
        <title>Arthrobacter sp. nov., isolated from raw cow's milk with high bacterial count.</title>
        <authorList>
            <person name="Hahne J."/>
            <person name="Isele D."/>
            <person name="Lipski A."/>
        </authorList>
    </citation>
    <scope>NUCLEOTIDE SEQUENCE [LARGE SCALE GENOMIC DNA]</scope>
    <source>
        <strain evidence="2 3">JZ R-183</strain>
    </source>
</reference>
<dbReference type="EMBL" id="QQXL01000006">
    <property type="protein sequence ID" value="RKW69875.1"/>
    <property type="molecule type" value="Genomic_DNA"/>
</dbReference>
<dbReference type="RefSeq" id="WP_121485546.1">
    <property type="nucleotide sequence ID" value="NZ_QQXL01000006.1"/>
</dbReference>
<dbReference type="AlphaFoldDB" id="A0A496PHB6"/>
<gene>
    <name evidence="2" type="ORF">DWQ67_10380</name>
</gene>
<dbReference type="Proteomes" id="UP000273119">
    <property type="component" value="Unassembled WGS sequence"/>
</dbReference>
<feature type="transmembrane region" description="Helical" evidence="1">
    <location>
        <begin position="100"/>
        <end position="122"/>
    </location>
</feature>
<feature type="transmembrane region" description="Helical" evidence="1">
    <location>
        <begin position="68"/>
        <end position="93"/>
    </location>
</feature>
<name>A0A496PHB6_9MICC</name>
<protein>
    <submittedName>
        <fullName evidence="2">Uncharacterized protein</fullName>
    </submittedName>
</protein>
<feature type="transmembrane region" description="Helical" evidence="1">
    <location>
        <begin position="32"/>
        <end position="56"/>
    </location>
</feature>
<keyword evidence="1" id="KW-0472">Membrane</keyword>
<evidence type="ECO:0000256" key="1">
    <source>
        <dbReference type="SAM" id="Phobius"/>
    </source>
</evidence>
<evidence type="ECO:0000313" key="2">
    <source>
        <dbReference type="EMBL" id="RKW69875.1"/>
    </source>
</evidence>
<keyword evidence="3" id="KW-1185">Reference proteome</keyword>
<organism evidence="2 3">
    <name type="scientific">Galactobacter caseinivorans</name>
    <dbReference type="NCBI Taxonomy" id="2676123"/>
    <lineage>
        <taxon>Bacteria</taxon>
        <taxon>Bacillati</taxon>
        <taxon>Actinomycetota</taxon>
        <taxon>Actinomycetes</taxon>
        <taxon>Micrococcales</taxon>
        <taxon>Micrococcaceae</taxon>
        <taxon>Galactobacter</taxon>
    </lineage>
</organism>
<proteinExistence type="predicted"/>